<protein>
    <submittedName>
        <fullName evidence="1">Uncharacterized protein</fullName>
    </submittedName>
</protein>
<accession>A0AA36LYR2</accession>
<dbReference type="AlphaFoldDB" id="A0AA36LYR2"/>
<gene>
    <name evidence="1" type="ORF">CYNAS_LOCUS6032</name>
</gene>
<comment type="caution">
    <text evidence="1">The sequence shown here is derived from an EMBL/GenBank/DDBJ whole genome shotgun (WGS) entry which is preliminary data.</text>
</comment>
<organism evidence="1 2">
    <name type="scientific">Cylicocyclus nassatus</name>
    <name type="common">Nematode worm</name>
    <dbReference type="NCBI Taxonomy" id="53992"/>
    <lineage>
        <taxon>Eukaryota</taxon>
        <taxon>Metazoa</taxon>
        <taxon>Ecdysozoa</taxon>
        <taxon>Nematoda</taxon>
        <taxon>Chromadorea</taxon>
        <taxon>Rhabditida</taxon>
        <taxon>Rhabditina</taxon>
        <taxon>Rhabditomorpha</taxon>
        <taxon>Strongyloidea</taxon>
        <taxon>Strongylidae</taxon>
        <taxon>Cylicocyclus</taxon>
    </lineage>
</organism>
<proteinExistence type="predicted"/>
<sequence length="102" mass="11333">MGHLNGESKSPTFIPCSRPPLNPISYDLLQSVKPKTPPQLRIFHPRLKTTPMIEWGPNSTGSHSRARRYTHINVTSVLEAIVSAKMAIVHSVEESSVNAYVK</sequence>
<dbReference type="EMBL" id="CATQJL010000112">
    <property type="protein sequence ID" value="CAJ0594049.1"/>
    <property type="molecule type" value="Genomic_DNA"/>
</dbReference>
<name>A0AA36LYR2_CYLNA</name>
<keyword evidence="2" id="KW-1185">Reference proteome</keyword>
<evidence type="ECO:0000313" key="2">
    <source>
        <dbReference type="Proteomes" id="UP001176961"/>
    </source>
</evidence>
<reference evidence="1" key="1">
    <citation type="submission" date="2023-07" db="EMBL/GenBank/DDBJ databases">
        <authorList>
            <consortium name="CYATHOMIX"/>
        </authorList>
    </citation>
    <scope>NUCLEOTIDE SEQUENCE</scope>
    <source>
        <strain evidence="1">N/A</strain>
    </source>
</reference>
<evidence type="ECO:0000313" key="1">
    <source>
        <dbReference type="EMBL" id="CAJ0594049.1"/>
    </source>
</evidence>
<dbReference type="Proteomes" id="UP001176961">
    <property type="component" value="Unassembled WGS sequence"/>
</dbReference>